<dbReference type="GO" id="GO:0008360">
    <property type="term" value="P:regulation of cell shape"/>
    <property type="evidence" value="ECO:0007669"/>
    <property type="project" value="UniProtKB-KW"/>
</dbReference>
<feature type="domain" description="Mur ligase central" evidence="13">
    <location>
        <begin position="109"/>
        <end position="297"/>
    </location>
</feature>
<evidence type="ECO:0000256" key="3">
    <source>
        <dbReference type="ARBA" id="ARBA00022618"/>
    </source>
</evidence>
<protein>
    <recommendedName>
        <fullName evidence="10 11">UDP-N-acetylmuramoyl-tripeptide--D-alanyl-D-alanine ligase</fullName>
        <ecNumber evidence="10 11">6.3.2.10</ecNumber>
    </recommendedName>
    <alternativeName>
        <fullName evidence="10">D-alanyl-D-alanine-adding enzyme</fullName>
    </alternativeName>
</protein>
<dbReference type="OrthoDB" id="9801978at2"/>
<evidence type="ECO:0000256" key="11">
    <source>
        <dbReference type="RuleBase" id="RU004136"/>
    </source>
</evidence>
<gene>
    <name evidence="10" type="primary">murF</name>
    <name evidence="14" type="ORF">SAMN04488113_10584</name>
</gene>
<evidence type="ECO:0000256" key="5">
    <source>
        <dbReference type="ARBA" id="ARBA00022840"/>
    </source>
</evidence>
<evidence type="ECO:0000259" key="13">
    <source>
        <dbReference type="Pfam" id="PF08245"/>
    </source>
</evidence>
<dbReference type="PANTHER" id="PTHR43024:SF1">
    <property type="entry name" value="UDP-N-ACETYLMURAMOYL-TRIPEPTIDE--D-ALANYL-D-ALANINE LIGASE"/>
    <property type="match status" value="1"/>
</dbReference>
<dbReference type="InterPro" id="IPR036565">
    <property type="entry name" value="Mur-like_cat_sf"/>
</dbReference>
<dbReference type="InterPro" id="IPR005863">
    <property type="entry name" value="UDP-N-AcMur_synth"/>
</dbReference>
<dbReference type="GO" id="GO:0071555">
    <property type="term" value="P:cell wall organization"/>
    <property type="evidence" value="ECO:0007669"/>
    <property type="project" value="UniProtKB-KW"/>
</dbReference>
<evidence type="ECO:0000256" key="7">
    <source>
        <dbReference type="ARBA" id="ARBA00022984"/>
    </source>
</evidence>
<name>A0A1H6SBP6_9LACT</name>
<dbReference type="GO" id="GO:0005524">
    <property type="term" value="F:ATP binding"/>
    <property type="evidence" value="ECO:0007669"/>
    <property type="project" value="UniProtKB-UniRule"/>
</dbReference>
<evidence type="ECO:0000313" key="15">
    <source>
        <dbReference type="Proteomes" id="UP000198564"/>
    </source>
</evidence>
<dbReference type="InterPro" id="IPR036615">
    <property type="entry name" value="Mur_ligase_C_dom_sf"/>
</dbReference>
<dbReference type="Gene3D" id="3.40.1190.10">
    <property type="entry name" value="Mur-like, catalytic domain"/>
    <property type="match status" value="1"/>
</dbReference>
<evidence type="ECO:0000313" key="14">
    <source>
        <dbReference type="EMBL" id="SEI61440.1"/>
    </source>
</evidence>
<feature type="domain" description="Mur ligase C-terminal" evidence="12">
    <location>
        <begin position="321"/>
        <end position="446"/>
    </location>
</feature>
<evidence type="ECO:0000256" key="10">
    <source>
        <dbReference type="HAMAP-Rule" id="MF_02019"/>
    </source>
</evidence>
<comment type="function">
    <text evidence="10 11">Involved in cell wall formation. Catalyzes the final step in the synthesis of UDP-N-acetylmuramoyl-pentapeptide, the precursor of murein.</text>
</comment>
<dbReference type="InterPro" id="IPR004101">
    <property type="entry name" value="Mur_ligase_C"/>
</dbReference>
<feature type="binding site" evidence="10">
    <location>
        <begin position="111"/>
        <end position="117"/>
    </location>
    <ligand>
        <name>ATP</name>
        <dbReference type="ChEBI" id="CHEBI:30616"/>
    </ligand>
</feature>
<dbReference type="GO" id="GO:0008766">
    <property type="term" value="F:UDP-N-acetylmuramoylalanyl-D-glutamyl-2,6-diaminopimelate-D-alanyl-D-alanine ligase activity"/>
    <property type="evidence" value="ECO:0007669"/>
    <property type="project" value="RHEA"/>
</dbReference>
<evidence type="ECO:0000256" key="4">
    <source>
        <dbReference type="ARBA" id="ARBA00022741"/>
    </source>
</evidence>
<comment type="similarity">
    <text evidence="10">Belongs to the MurCDEF family. MurF subfamily.</text>
</comment>
<dbReference type="InterPro" id="IPR035911">
    <property type="entry name" value="MurE/MurF_N"/>
</dbReference>
<dbReference type="SUPFAM" id="SSF63418">
    <property type="entry name" value="MurE/MurF N-terminal domain"/>
    <property type="match status" value="1"/>
</dbReference>
<keyword evidence="4 10" id="KW-0547">Nucleotide-binding</keyword>
<dbReference type="Gene3D" id="3.90.190.20">
    <property type="entry name" value="Mur ligase, C-terminal domain"/>
    <property type="match status" value="1"/>
</dbReference>
<keyword evidence="15" id="KW-1185">Reference proteome</keyword>
<keyword evidence="7 10" id="KW-0573">Peptidoglycan synthesis</keyword>
<dbReference type="InterPro" id="IPR013221">
    <property type="entry name" value="Mur_ligase_cen"/>
</dbReference>
<keyword evidence="6 10" id="KW-0133">Cell shape</keyword>
<comment type="catalytic activity">
    <reaction evidence="10">
        <text>UDP-N-acetyl-alpha-D-muramoyl-L-alanyl-gamma-D-glutamyl-L-lysine + D-alanyl-D-alanine + ATP = UDP-N-acetyl-alpha-D-muramoyl-L-alanyl-gamma-D-glutamyl-L-lysyl-D-alanyl-D-alanine + ADP + phosphate + H(+)</text>
        <dbReference type="Rhea" id="RHEA:16085"/>
        <dbReference type="ChEBI" id="CHEBI:15378"/>
        <dbReference type="ChEBI" id="CHEBI:30616"/>
        <dbReference type="ChEBI" id="CHEBI:43474"/>
        <dbReference type="ChEBI" id="CHEBI:57822"/>
        <dbReference type="ChEBI" id="CHEBI:70758"/>
        <dbReference type="ChEBI" id="CHEBI:83903"/>
        <dbReference type="ChEBI" id="CHEBI:456216"/>
        <dbReference type="EC" id="6.3.2.10"/>
    </reaction>
</comment>
<keyword evidence="8 10" id="KW-0131">Cell cycle</keyword>
<dbReference type="Gene3D" id="3.40.1390.10">
    <property type="entry name" value="MurE/MurF, N-terminal domain"/>
    <property type="match status" value="1"/>
</dbReference>
<sequence>MPNWTMNEIAQAVKGEIVNKGKIKDVSGVSFDTRTLAEGDLFIPLTAERNGHAFIQTAIDKGASATLWSDPIENAPLDIAVIQVDDTQKAFQSFAKYHLNNVSPKVVGITGSNGKTTTKDMVAAVASSKYKTHKTDGNFNNHLGLPMTILNMEKDVEVIVLEMGMGEKGEIKALSNIAEPDIAVITMIGESHIEFLGSREGIAEAKLEIVEGMEQGTLIYPGEEPLLQSRIDKGWVDVRVKTIKTFGKNKGVDVYSTEVETEMKQTRFKTNQHPSMTCELPIPGEYNVQNALATILAGESLGINIEEIYTKLAHFQLTKDRLEWVDGINDSILLNDAYNASPSSVRAVLNYFKGIEVPGRKIVVLGDILELGEQAGEMHRKLHKEIEADTFDELVLYGENMRCLYEEMKKKMDETKVYHFSGDKGALVEHLKESLRINDTAVFKSSYSTGMLEVVTELSQQSDR</sequence>
<dbReference type="EC" id="6.3.2.10" evidence="10 11"/>
<dbReference type="PANTHER" id="PTHR43024">
    <property type="entry name" value="UDP-N-ACETYLMURAMOYL-TRIPEPTIDE--D-ALANYL-D-ALANINE LIGASE"/>
    <property type="match status" value="1"/>
</dbReference>
<keyword evidence="2 10" id="KW-0436">Ligase</keyword>
<dbReference type="HAMAP" id="MF_02019">
    <property type="entry name" value="MurF"/>
    <property type="match status" value="1"/>
</dbReference>
<evidence type="ECO:0000259" key="12">
    <source>
        <dbReference type="Pfam" id="PF02875"/>
    </source>
</evidence>
<dbReference type="InterPro" id="IPR051046">
    <property type="entry name" value="MurCDEF_CellWall_CoF430Synth"/>
</dbReference>
<keyword evidence="3 10" id="KW-0132">Cell division</keyword>
<dbReference type="Pfam" id="PF02875">
    <property type="entry name" value="Mur_ligase_C"/>
    <property type="match status" value="1"/>
</dbReference>
<dbReference type="GO" id="GO:0051301">
    <property type="term" value="P:cell division"/>
    <property type="evidence" value="ECO:0007669"/>
    <property type="project" value="UniProtKB-KW"/>
</dbReference>
<evidence type="ECO:0000256" key="8">
    <source>
        <dbReference type="ARBA" id="ARBA00023306"/>
    </source>
</evidence>
<dbReference type="AlphaFoldDB" id="A0A1H6SBP6"/>
<dbReference type="Proteomes" id="UP000198564">
    <property type="component" value="Unassembled WGS sequence"/>
</dbReference>
<proteinExistence type="inferred from homology"/>
<organism evidence="14 15">
    <name type="scientific">Alkalibacterium gilvum</name>
    <dbReference type="NCBI Taxonomy" id="1130080"/>
    <lineage>
        <taxon>Bacteria</taxon>
        <taxon>Bacillati</taxon>
        <taxon>Bacillota</taxon>
        <taxon>Bacilli</taxon>
        <taxon>Lactobacillales</taxon>
        <taxon>Carnobacteriaceae</taxon>
        <taxon>Alkalibacterium</taxon>
    </lineage>
</organism>
<comment type="subcellular location">
    <subcellularLocation>
        <location evidence="10 11">Cytoplasm</location>
    </subcellularLocation>
</comment>
<keyword evidence="5 10" id="KW-0067">ATP-binding</keyword>
<dbReference type="NCBIfam" id="TIGR01143">
    <property type="entry name" value="murF"/>
    <property type="match status" value="1"/>
</dbReference>
<evidence type="ECO:0000256" key="1">
    <source>
        <dbReference type="ARBA" id="ARBA00022490"/>
    </source>
</evidence>
<comment type="pathway">
    <text evidence="10 11">Cell wall biogenesis; peptidoglycan biosynthesis.</text>
</comment>
<keyword evidence="9 10" id="KW-0961">Cell wall biogenesis/degradation</keyword>
<dbReference type="GO" id="GO:0009252">
    <property type="term" value="P:peptidoglycan biosynthetic process"/>
    <property type="evidence" value="ECO:0007669"/>
    <property type="project" value="UniProtKB-UniRule"/>
</dbReference>
<accession>A0A1H6SBP6</accession>
<comment type="catalytic activity">
    <reaction evidence="11">
        <text>D-alanyl-D-alanine + UDP-N-acetyl-alpha-D-muramoyl-L-alanyl-gamma-D-glutamyl-meso-2,6-diaminopimelate + ATP = UDP-N-acetyl-alpha-D-muramoyl-L-alanyl-gamma-D-glutamyl-meso-2,6-diaminopimeloyl-D-alanyl-D-alanine + ADP + phosphate + H(+)</text>
        <dbReference type="Rhea" id="RHEA:28374"/>
        <dbReference type="ChEBI" id="CHEBI:15378"/>
        <dbReference type="ChEBI" id="CHEBI:30616"/>
        <dbReference type="ChEBI" id="CHEBI:43474"/>
        <dbReference type="ChEBI" id="CHEBI:57822"/>
        <dbReference type="ChEBI" id="CHEBI:61386"/>
        <dbReference type="ChEBI" id="CHEBI:83905"/>
        <dbReference type="ChEBI" id="CHEBI:456216"/>
        <dbReference type="EC" id="6.3.2.10"/>
    </reaction>
</comment>
<keyword evidence="1 10" id="KW-0963">Cytoplasm</keyword>
<dbReference type="GO" id="GO:0047480">
    <property type="term" value="F:UDP-N-acetylmuramoyl-tripeptide-D-alanyl-D-alanine ligase activity"/>
    <property type="evidence" value="ECO:0007669"/>
    <property type="project" value="UniProtKB-UniRule"/>
</dbReference>
<dbReference type="STRING" id="1130080.SAMN04488113_10584"/>
<dbReference type="UniPathway" id="UPA00219"/>
<dbReference type="Pfam" id="PF08245">
    <property type="entry name" value="Mur_ligase_M"/>
    <property type="match status" value="1"/>
</dbReference>
<dbReference type="RefSeq" id="WP_091633241.1">
    <property type="nucleotide sequence ID" value="NZ_FNYW01000005.1"/>
</dbReference>
<dbReference type="GO" id="GO:0005737">
    <property type="term" value="C:cytoplasm"/>
    <property type="evidence" value="ECO:0007669"/>
    <property type="project" value="UniProtKB-SubCell"/>
</dbReference>
<reference evidence="15" key="1">
    <citation type="submission" date="2016-10" db="EMBL/GenBank/DDBJ databases">
        <authorList>
            <person name="Varghese N."/>
            <person name="Submissions S."/>
        </authorList>
    </citation>
    <scope>NUCLEOTIDE SEQUENCE [LARGE SCALE GENOMIC DNA]</scope>
    <source>
        <strain evidence="15">DSM 25751</strain>
    </source>
</reference>
<dbReference type="SUPFAM" id="SSF53623">
    <property type="entry name" value="MurD-like peptide ligases, catalytic domain"/>
    <property type="match status" value="1"/>
</dbReference>
<dbReference type="SUPFAM" id="SSF53244">
    <property type="entry name" value="MurD-like peptide ligases, peptide-binding domain"/>
    <property type="match status" value="1"/>
</dbReference>
<evidence type="ECO:0000256" key="9">
    <source>
        <dbReference type="ARBA" id="ARBA00023316"/>
    </source>
</evidence>
<evidence type="ECO:0000256" key="6">
    <source>
        <dbReference type="ARBA" id="ARBA00022960"/>
    </source>
</evidence>
<dbReference type="EMBL" id="FNYW01000005">
    <property type="protein sequence ID" value="SEI61440.1"/>
    <property type="molecule type" value="Genomic_DNA"/>
</dbReference>
<evidence type="ECO:0000256" key="2">
    <source>
        <dbReference type="ARBA" id="ARBA00022598"/>
    </source>
</evidence>